<dbReference type="Pfam" id="PF02604">
    <property type="entry name" value="PhdYeFM_antitox"/>
    <property type="match status" value="1"/>
</dbReference>
<gene>
    <name evidence="3" type="ORF">SAMN05444339_10922</name>
</gene>
<dbReference type="STRING" id="366533.SAMN05444339_10922"/>
<reference evidence="4" key="1">
    <citation type="submission" date="2016-11" db="EMBL/GenBank/DDBJ databases">
        <authorList>
            <person name="Varghese N."/>
            <person name="Submissions S."/>
        </authorList>
    </citation>
    <scope>NUCLEOTIDE SEQUENCE [LARGE SCALE GENOMIC DNA]</scope>
    <source>
        <strain evidence="4">DSM 29326</strain>
    </source>
</reference>
<dbReference type="PANTHER" id="PTHR35377:SF8">
    <property type="entry name" value="ANTITOXIN VAPB22"/>
    <property type="match status" value="1"/>
</dbReference>
<dbReference type="RefSeq" id="WP_072858212.1">
    <property type="nucleotide sequence ID" value="NZ_FQUE01000009.1"/>
</dbReference>
<dbReference type="NCBIfam" id="TIGR01552">
    <property type="entry name" value="phd_fam"/>
    <property type="match status" value="1"/>
</dbReference>
<evidence type="ECO:0000256" key="2">
    <source>
        <dbReference type="RuleBase" id="RU362080"/>
    </source>
</evidence>
<organism evidence="3 4">
    <name type="scientific">Loktanella atrilutea</name>
    <dbReference type="NCBI Taxonomy" id="366533"/>
    <lineage>
        <taxon>Bacteria</taxon>
        <taxon>Pseudomonadati</taxon>
        <taxon>Pseudomonadota</taxon>
        <taxon>Alphaproteobacteria</taxon>
        <taxon>Rhodobacterales</taxon>
        <taxon>Roseobacteraceae</taxon>
        <taxon>Loktanella</taxon>
    </lineage>
</organism>
<dbReference type="SUPFAM" id="SSF143120">
    <property type="entry name" value="YefM-like"/>
    <property type="match status" value="1"/>
</dbReference>
<dbReference type="OrthoDB" id="7473440at2"/>
<sequence length="79" mass="8683">MQVAIAEAKAQFAELIRRAEAGEAIELTRYGRPVARIVAADRPVGRPLIGVLEGRFTLPDDMFDGDAEIAQIFAQNTQR</sequence>
<dbReference type="PANTHER" id="PTHR35377">
    <property type="entry name" value="ANTITOXIN VAPB49-RELATED-RELATED"/>
    <property type="match status" value="1"/>
</dbReference>
<dbReference type="InterPro" id="IPR006442">
    <property type="entry name" value="Antitoxin_Phd/YefM"/>
</dbReference>
<comment type="similarity">
    <text evidence="1 2">Belongs to the phD/YefM antitoxin family.</text>
</comment>
<accession>A0A1M5D4M6</accession>
<name>A0A1M5D4M6_LOKAT</name>
<dbReference type="Proteomes" id="UP000183987">
    <property type="component" value="Unassembled WGS sequence"/>
</dbReference>
<dbReference type="AlphaFoldDB" id="A0A1M5D4M6"/>
<evidence type="ECO:0000256" key="1">
    <source>
        <dbReference type="ARBA" id="ARBA00009981"/>
    </source>
</evidence>
<dbReference type="InterPro" id="IPR051416">
    <property type="entry name" value="phD-YefM_TA_antitoxins"/>
</dbReference>
<protein>
    <recommendedName>
        <fullName evidence="2">Antitoxin</fullName>
    </recommendedName>
</protein>
<keyword evidence="4" id="KW-1185">Reference proteome</keyword>
<dbReference type="EMBL" id="FQUE01000009">
    <property type="protein sequence ID" value="SHF61790.1"/>
    <property type="molecule type" value="Genomic_DNA"/>
</dbReference>
<comment type="function">
    <text evidence="2">Antitoxin component of a type II toxin-antitoxin (TA) system.</text>
</comment>
<dbReference type="InterPro" id="IPR036165">
    <property type="entry name" value="YefM-like_sf"/>
</dbReference>
<dbReference type="Gene3D" id="3.40.1620.10">
    <property type="entry name" value="YefM-like domain"/>
    <property type="match status" value="1"/>
</dbReference>
<proteinExistence type="inferred from homology"/>
<evidence type="ECO:0000313" key="3">
    <source>
        <dbReference type="EMBL" id="SHF61790.1"/>
    </source>
</evidence>
<evidence type="ECO:0000313" key="4">
    <source>
        <dbReference type="Proteomes" id="UP000183987"/>
    </source>
</evidence>